<feature type="domain" description="ATP-grasp" evidence="2">
    <location>
        <begin position="90"/>
        <end position="341"/>
    </location>
</feature>
<dbReference type="EMBL" id="BAAAVT010000021">
    <property type="protein sequence ID" value="GAA3074023.1"/>
    <property type="molecule type" value="Genomic_DNA"/>
</dbReference>
<dbReference type="InterPro" id="IPR013815">
    <property type="entry name" value="ATP_grasp_subdomain_1"/>
</dbReference>
<dbReference type="SUPFAM" id="SSF56059">
    <property type="entry name" value="Glutathione synthetase ATP-binding domain-like"/>
    <property type="match status" value="1"/>
</dbReference>
<dbReference type="PROSITE" id="PS50975">
    <property type="entry name" value="ATP_GRASP"/>
    <property type="match status" value="1"/>
</dbReference>
<organism evidence="3 4">
    <name type="scientific">Nesterenkonia aethiopica</name>
    <dbReference type="NCBI Taxonomy" id="269144"/>
    <lineage>
        <taxon>Bacteria</taxon>
        <taxon>Bacillati</taxon>
        <taxon>Actinomycetota</taxon>
        <taxon>Actinomycetes</taxon>
        <taxon>Micrococcales</taxon>
        <taxon>Micrococcaceae</taxon>
        <taxon>Nesterenkonia</taxon>
    </lineage>
</organism>
<proteinExistence type="predicted"/>
<keyword evidence="1" id="KW-0067">ATP-binding</keyword>
<accession>A0ABP6M5I3</accession>
<dbReference type="PANTHER" id="PTHR21621:SF0">
    <property type="entry name" value="BETA-CITRYLGLUTAMATE SYNTHASE B-RELATED"/>
    <property type="match status" value="1"/>
</dbReference>
<gene>
    <name evidence="3" type="ORF">GCM10010529_27390</name>
</gene>
<dbReference type="Proteomes" id="UP001500236">
    <property type="component" value="Unassembled WGS sequence"/>
</dbReference>
<keyword evidence="1" id="KW-0547">Nucleotide-binding</keyword>
<evidence type="ECO:0000313" key="4">
    <source>
        <dbReference type="Proteomes" id="UP001500236"/>
    </source>
</evidence>
<dbReference type="PANTHER" id="PTHR21621">
    <property type="entry name" value="RIBOSOMAL PROTEIN S6 MODIFICATION PROTEIN"/>
    <property type="match status" value="1"/>
</dbReference>
<protein>
    <recommendedName>
        <fullName evidence="2">ATP-grasp domain-containing protein</fullName>
    </recommendedName>
</protein>
<comment type="caution">
    <text evidence="3">The sequence shown here is derived from an EMBL/GenBank/DDBJ whole genome shotgun (WGS) entry which is preliminary data.</text>
</comment>
<sequence>MTIAHLAPHRRFIERHIAPRYREMNSFAEWPGHRGGIMACARSRGMEVIEHGKTAMFFRNGTLVGGLNRFAPSLTGGLAERVCLSKTLTKVALDQAGAPIPQGVFLTVRQLPAALEHQRSVGFRPLVLKPSDGNAGRGVTTNITTEEQLRSAWAQARRETANGRLILEDHVEGIDLRTYVVEGELIGAAVRVPAHVVGDGTTSVSGLVEELTTMRSSHAYLRSKKLVVDDAVLASQGLDREASPAESQVVLLNAEPYLGTGGINVDVTEELHEDLARLSVETAAAIPGLHAVGLDLMVPDVRSGEGAFITELNSRANLSMNQWPAYGTGREVTTSIVDAMERLGAAAPAGG</sequence>
<evidence type="ECO:0000313" key="3">
    <source>
        <dbReference type="EMBL" id="GAA3074023.1"/>
    </source>
</evidence>
<dbReference type="Gene3D" id="3.30.1490.20">
    <property type="entry name" value="ATP-grasp fold, A domain"/>
    <property type="match status" value="1"/>
</dbReference>
<dbReference type="InterPro" id="IPR011761">
    <property type="entry name" value="ATP-grasp"/>
</dbReference>
<name>A0ABP6M5I3_9MICC</name>
<reference evidence="4" key="1">
    <citation type="journal article" date="2019" name="Int. J. Syst. Evol. Microbiol.">
        <title>The Global Catalogue of Microorganisms (GCM) 10K type strain sequencing project: providing services to taxonomists for standard genome sequencing and annotation.</title>
        <authorList>
            <consortium name="The Broad Institute Genomics Platform"/>
            <consortium name="The Broad Institute Genome Sequencing Center for Infectious Disease"/>
            <person name="Wu L."/>
            <person name="Ma J."/>
        </authorList>
    </citation>
    <scope>NUCLEOTIDE SEQUENCE [LARGE SCALE GENOMIC DNA]</scope>
    <source>
        <strain evidence="4">JCM 14309</strain>
    </source>
</reference>
<dbReference type="RefSeq" id="WP_344683264.1">
    <property type="nucleotide sequence ID" value="NZ_BAAAVT010000021.1"/>
</dbReference>
<evidence type="ECO:0000256" key="1">
    <source>
        <dbReference type="PROSITE-ProRule" id="PRU00409"/>
    </source>
</evidence>
<evidence type="ECO:0000259" key="2">
    <source>
        <dbReference type="PROSITE" id="PS50975"/>
    </source>
</evidence>
<dbReference type="Gene3D" id="3.30.470.20">
    <property type="entry name" value="ATP-grasp fold, B domain"/>
    <property type="match status" value="1"/>
</dbReference>
<keyword evidence="4" id="KW-1185">Reference proteome</keyword>